<sequence>MKPNENISLQSVFDCLSELNYFMTKVLVFGRPECASILSKTLHPLTITVGTCAQNLGVIFNPVLKFDNQISSVVKSALF</sequence>
<organism evidence="1 2">
    <name type="scientific">Labeo rohita</name>
    <name type="common">Indian major carp</name>
    <name type="synonym">Cyprinus rohita</name>
    <dbReference type="NCBI Taxonomy" id="84645"/>
    <lineage>
        <taxon>Eukaryota</taxon>
        <taxon>Metazoa</taxon>
        <taxon>Chordata</taxon>
        <taxon>Craniata</taxon>
        <taxon>Vertebrata</taxon>
        <taxon>Euteleostomi</taxon>
        <taxon>Actinopterygii</taxon>
        <taxon>Neopterygii</taxon>
        <taxon>Teleostei</taxon>
        <taxon>Ostariophysi</taxon>
        <taxon>Cypriniformes</taxon>
        <taxon>Cyprinidae</taxon>
        <taxon>Labeoninae</taxon>
        <taxon>Labeonini</taxon>
        <taxon>Labeo</taxon>
    </lineage>
</organism>
<comment type="caution">
    <text evidence="1">The sequence shown here is derived from an EMBL/GenBank/DDBJ whole genome shotgun (WGS) entry which is preliminary data.</text>
</comment>
<protein>
    <submittedName>
        <fullName evidence="1">Fibrous sheath-interacting protein 1</fullName>
    </submittedName>
</protein>
<dbReference type="Proteomes" id="UP000830375">
    <property type="component" value="Unassembled WGS sequence"/>
</dbReference>
<gene>
    <name evidence="1" type="ORF">H4Q32_011237</name>
</gene>
<name>A0ABQ8LV33_LABRO</name>
<dbReference type="EMBL" id="JACTAM010000017">
    <property type="protein sequence ID" value="KAI2654503.1"/>
    <property type="molecule type" value="Genomic_DNA"/>
</dbReference>
<keyword evidence="2" id="KW-1185">Reference proteome</keyword>
<evidence type="ECO:0000313" key="1">
    <source>
        <dbReference type="EMBL" id="KAI2654503.1"/>
    </source>
</evidence>
<accession>A0ABQ8LV33</accession>
<evidence type="ECO:0000313" key="2">
    <source>
        <dbReference type="Proteomes" id="UP000830375"/>
    </source>
</evidence>
<reference evidence="1 2" key="1">
    <citation type="submission" date="2022-01" db="EMBL/GenBank/DDBJ databases">
        <title>A high-quality chromosome-level genome assembly of rohu carp, Labeo rohita.</title>
        <authorList>
            <person name="Arick M.A. II"/>
            <person name="Hsu C.-Y."/>
            <person name="Magbanua Z."/>
            <person name="Pechanova O."/>
            <person name="Grover C."/>
            <person name="Miller E."/>
            <person name="Thrash A."/>
            <person name="Ezzel L."/>
            <person name="Alam S."/>
            <person name="Benzie J."/>
            <person name="Hamilton M."/>
            <person name="Karsi A."/>
            <person name="Lawrence M.L."/>
            <person name="Peterson D.G."/>
        </authorList>
    </citation>
    <scope>NUCLEOTIDE SEQUENCE [LARGE SCALE GENOMIC DNA]</scope>
    <source>
        <strain evidence="2">BAU-BD-2019</strain>
        <tissue evidence="1">Blood</tissue>
    </source>
</reference>
<proteinExistence type="predicted"/>